<keyword evidence="1" id="KW-1133">Transmembrane helix</keyword>
<dbReference type="STRING" id="537007.BLAHAN_05935"/>
<dbReference type="KEGG" id="bhan:CGC63_15100"/>
<dbReference type="HOGENOM" id="CLU_228029_0_0_9"/>
<dbReference type="InterPro" id="IPR008454">
    <property type="entry name" value="Collagen-bd_Cna-like_B-typ_dom"/>
</dbReference>
<evidence type="ECO:0000313" key="3">
    <source>
        <dbReference type="EMBL" id="EEX21199.1"/>
    </source>
</evidence>
<comment type="caution">
    <text evidence="3">The sequence shown here is derived from an EMBL/GenBank/DDBJ whole genome shotgun (WGS) entry which is preliminary data.</text>
</comment>
<keyword evidence="1" id="KW-0812">Transmembrane</keyword>
<proteinExistence type="predicted"/>
<dbReference type="EMBL" id="ABYU02000027">
    <property type="protein sequence ID" value="EEX21199.1"/>
    <property type="molecule type" value="Genomic_DNA"/>
</dbReference>
<dbReference type="Pfam" id="PF05738">
    <property type="entry name" value="Cna_B"/>
    <property type="match status" value="1"/>
</dbReference>
<protein>
    <submittedName>
        <fullName evidence="3">LPXTG-motif cell wall anchor domain protein</fullName>
    </submittedName>
</protein>
<keyword evidence="1" id="KW-0472">Membrane</keyword>
<evidence type="ECO:0000313" key="4">
    <source>
        <dbReference type="Proteomes" id="UP000003755"/>
    </source>
</evidence>
<feature type="transmembrane region" description="Helical" evidence="1">
    <location>
        <begin position="2629"/>
        <end position="2649"/>
    </location>
</feature>
<gene>
    <name evidence="3" type="ORF">BLAHAN_05935</name>
</gene>
<evidence type="ECO:0000256" key="1">
    <source>
        <dbReference type="SAM" id="Phobius"/>
    </source>
</evidence>
<keyword evidence="4" id="KW-1185">Reference proteome</keyword>
<accession>C9L953</accession>
<name>C9L953_BLAHA</name>
<feature type="domain" description="CNA-B" evidence="2">
    <location>
        <begin position="2514"/>
        <end position="2619"/>
    </location>
</feature>
<evidence type="ECO:0000259" key="2">
    <source>
        <dbReference type="Pfam" id="PF05738"/>
    </source>
</evidence>
<dbReference type="Gene3D" id="2.60.40.1140">
    <property type="entry name" value="Collagen-binding surface protein Cna, B-type domain"/>
    <property type="match status" value="1"/>
</dbReference>
<dbReference type="SUPFAM" id="SSF49478">
    <property type="entry name" value="Cna protein B-type domain"/>
    <property type="match status" value="1"/>
</dbReference>
<organism evidence="3 4">
    <name type="scientific">Blautia hansenii DSM 20583</name>
    <dbReference type="NCBI Taxonomy" id="537007"/>
    <lineage>
        <taxon>Bacteria</taxon>
        <taxon>Bacillati</taxon>
        <taxon>Bacillota</taxon>
        <taxon>Clostridia</taxon>
        <taxon>Lachnospirales</taxon>
        <taxon>Lachnospiraceae</taxon>
        <taxon>Blautia</taxon>
    </lineage>
</organism>
<dbReference type="eggNOG" id="ENOG502Z7W0">
    <property type="taxonomic scope" value="Bacteria"/>
</dbReference>
<dbReference type="Proteomes" id="UP000003755">
    <property type="component" value="Unassembled WGS sequence"/>
</dbReference>
<reference evidence="3" key="1">
    <citation type="submission" date="2009-09" db="EMBL/GenBank/DDBJ databases">
        <authorList>
            <person name="Weinstock G."/>
            <person name="Sodergren E."/>
            <person name="Clifton S."/>
            <person name="Fulton L."/>
            <person name="Fulton B."/>
            <person name="Courtney L."/>
            <person name="Fronick C."/>
            <person name="Harrison M."/>
            <person name="Strong C."/>
            <person name="Farmer C."/>
            <person name="Delahaunty K."/>
            <person name="Markovic C."/>
            <person name="Hall O."/>
            <person name="Minx P."/>
            <person name="Tomlinson C."/>
            <person name="Mitreva M."/>
            <person name="Nelson J."/>
            <person name="Hou S."/>
            <person name="Wollam A."/>
            <person name="Pepin K.H."/>
            <person name="Johnson M."/>
            <person name="Bhonagiri V."/>
            <person name="Nash W.E."/>
            <person name="Warren W."/>
            <person name="Chinwalla A."/>
            <person name="Mardis E.R."/>
            <person name="Wilson R.K."/>
        </authorList>
    </citation>
    <scope>NUCLEOTIDE SEQUENCE [LARGE SCALE GENOMIC DNA]</scope>
    <source>
        <strain evidence="3">DSM 20583</strain>
    </source>
</reference>
<dbReference type="CDD" id="cd00222">
    <property type="entry name" value="CollagenBindB"/>
    <property type="match status" value="1"/>
</dbReference>
<sequence>MRKMKKKEKRNLRRLIAGILCICMIFQLPVQSVGVYANKGEISEKPNSVVSEKTSITEETIEETKDSAMPENLQDMMPFYKDGKVCIYNYEQLLKIGTQEKVYTGDKDGNLGTGEIVTVDGQEITYGLNQHYCLMNDIPVDQTKPWIFPSAFTGTIVSETARTDTTVYDQDSDTIYLYNRYQLELKNSETSADEVVMTDDATAERVGMGKVVFAKDGSKLTYGDNHNYVIASSFTTDTPELLASTLVEKTENTSDEQLAGRNHIGQVLYTDPSTQKTYILIGNELQLRAIGSNKQVTPMLFLKAEPKRVIGIPLGDTKIIPYYPGDADFNLNNFYEAGIPYTKSDFEKTDFQYITKMNKKEAIDRTLMDADLENPKGLLDGVLDIVGDLLGGLADALFGGEKEIVGLLNEDTTTPSIGVNKGEFVDLDTISKKYNQYKYSDDADYIIFRNIDLSKTGTYSNDMDDNWTPLMMAGSIVGDLNLEGHKGNSTYAKAKISNINIEQKTPIETNKYTGIGFFGTITNEVNAENLGVSSGTVKVSDITLENVTVDNQANKTTDNETIVSALVESLGWVVGGLLEGLVEGVLGLLTFGTVKISLQDALTGLLDARSTDPTTFATGAFAGRIVGDVEVSNCEVTGTVSVNSITNYSGGFVGYAEGVTEYDGLSKLLGEIEKLLASLLNVIPGLGAGDLITILLENGLAVGSLIPTGYYNPVISSCTVHGLTGNVGSGTTDFHGGFIGSQVGTRILDSDVEDSSYQILAKSYGGGFAGLSRDAEIKGTLSTIGIELIRVLQPQSLIINSHIKNCDYDVNGEDYVGGFIGAQANSYAINDTIASNNPITVTATKSNAGGFTGRATVGWTSELGTGDKANGLLEVVNKLLVGLLSSDPEKASMLLSLVGIHPSAILGCQIQATELAVSAGENYAGGMIGNGDGVYLGKSSPEYLNKLAFWKHSENPQYPTEQRGVITGLKSVSAGKNFSGGMAGFLGTASVGGLLNAAVGLGGYLGFTIDGIDVTGIASGFTVSAGGNYAGGGIGEAVGGLVQNSRINNVASVTAENRAGGFVGCAGPGDLAGTGGLELKLLGIKVLELKGLLSLGQGVEVQINDVNVNVNGTQTGLIVEATGKNAPGQVKEFIAGGFIGKSNSTKIKNSHTINLKLVKANAEDGYAGGFIGTSRTGGLAEVSDDTNVLELIEAGQLLTAVGYLIPSYKNCTVQYMGGADLSGVEADVAGGFVADMQSGTVDNQERGEGNYYAVYNLDYVKGGRYAGGFGGIVTSGALAGSEGGLSILGGLTSVSISVKDLLDLVQGYVPYVSYAGVKSEEGFVVEATKIKDVDMNSGSAGGFIGYGSGAQISTSDVSYLKYTQVEAPENLEAENAPTYWDEKKSTYAVTAPRYAGGYIGKMDIGNAASVGSGLKILGSQISLANVLDVLSVVVSTIEHSDVNGSPGGFSVLATDDTRLVGKAGGFAGEISGGHIQESNANLFAYVVGRESAGGYAGTIQPGSVANVLDKAEILNGLIRVENLLGALRTFVPSIKNSETTCVPCGGAVRADSKSKDGIIRGLAGGYIGHNYGGQIWGENTDKWKGKDYTGETRRCAVHRLRSVYGVEYAGGYTGLMQCANVADTGSLHLLMGIIKLDNPLAAVQAVYPTEEKTAVYGPLRNLDTDTWNKWVEFVGKYGAYGDKLQSLGPVTDQVTLDQYIQQYAYGYDVCAGRNTIAEKMIQGSSAGGYVGRMEGGTITDAFAMDLKEADAFRSAGGFVGEMLTGTVASTGNITLGKFDVAGSIPILQTFVPVIKNSHTEGYQSGARIKADGVDEKNPVGIAGGYVGKMVGGQIWGSDTEKCSITKLRRVDGTSYVGGYAGKVDPGSLTTIDTATNQGLLNQILGKLLEAPADLAKILNATVSTIQCAEVTAWDPWGVIVNGAHQNSQKAVNTSYAKAVGGFAGSLSGAVIGKKDVSSAGAKANGIRSVIGGEYAGGFFGLADVAAVAEVSGNGPTNTILNLINLGKIDVLDSFRTYVYDSKVEGSTDAGLSVAAHTEVETGQGVTLTYSGNAGGFGGALLDGSVKDSHVTNLSNVNAINHAGGFIGYSGKSGVLSIEKVDALGNAFSQLLGGSLGVLNVFGSNIHRCSVNGFNQGFTVATSGGKDEIAGGFVGYGDLARIVDCHAGNAQEQYKRLKLVKSNGIAGGFAGKTNFAYLGDIQLESTLLNEILTLVLNPLVKALYLAPENLPSSGLLNINLGIIKVQALCDGKVAHVNLLGLKISVELSKKSSENQQETDVAIITIGDSTVKLPCNEEGIIKGEKNEQNIRLTLIKANRTKIQDSSVSGVEQGYDVYGGHAGNDTDGTSEDGYSGGFIGRNIEGLLLDNNTYYCDVVRGTGGKVGPFTGESKLDSQYDFNTIQSVEGNKNLFRIYRDPNISLTEITSGNKKLNIGFTSDNLWNTYTMEHIMTVEKLGTLQDADMTGGTQQVELNAYISPAKAVLMEDVDTTENTGSSMTPEPSDTQDPCNEMVQIVINKVWADSNDQDKLRPEQITVTLHRKWMENGQEYSEIVPGYASFPITGSLTDDTWQKKIPNLPAYKMNDKGTICYYTYYVTETEIPEYTTKITASGDNYTFTITNSHFSILPDTGGMGVGIFLACGCLLFLFLYLTKRKNGKVKSQ</sequence>